<dbReference type="EMBL" id="CALNXI010000165">
    <property type="protein sequence ID" value="CAH3020974.1"/>
    <property type="molecule type" value="Genomic_DNA"/>
</dbReference>
<comment type="caution">
    <text evidence="1">The sequence shown here is derived from an EMBL/GenBank/DDBJ whole genome shotgun (WGS) entry which is preliminary data.</text>
</comment>
<name>A0ABN8LWG5_9CNID</name>
<reference evidence="1 2" key="1">
    <citation type="submission" date="2022-05" db="EMBL/GenBank/DDBJ databases">
        <authorList>
            <consortium name="Genoscope - CEA"/>
            <person name="William W."/>
        </authorList>
    </citation>
    <scope>NUCLEOTIDE SEQUENCE [LARGE SCALE GENOMIC DNA]</scope>
</reference>
<organism evidence="1 2">
    <name type="scientific">Porites evermanni</name>
    <dbReference type="NCBI Taxonomy" id="104178"/>
    <lineage>
        <taxon>Eukaryota</taxon>
        <taxon>Metazoa</taxon>
        <taxon>Cnidaria</taxon>
        <taxon>Anthozoa</taxon>
        <taxon>Hexacorallia</taxon>
        <taxon>Scleractinia</taxon>
        <taxon>Fungiina</taxon>
        <taxon>Poritidae</taxon>
        <taxon>Porites</taxon>
    </lineage>
</organism>
<gene>
    <name evidence="1" type="ORF">PEVE_00009394</name>
</gene>
<protein>
    <submittedName>
        <fullName evidence="1">Uncharacterized protein</fullName>
    </submittedName>
</protein>
<accession>A0ABN8LWG5</accession>
<sequence>MDLHKQIPMLHWFRGEEGLFWVAIGADGAPFGKDDCATAYLVSFLNLLIRVQSCNENHLLLGANCEEDHPLMKAYPQRLTKEMEEVENKVLTTEKGYQVRFAIKLIPSDMTWASSFSGELNNAATYFSPFANVSQSNKHTMFGSIGGSDATWQPWSCEKRLAVARNVQNFKKRLKDPDKKQRGEVTKFIAQSKSRQEFVPPLGKFVSLIKSDPLHSINNGWQQWFTHCLTVAMQHTNPNQLKAAVVLSDLPTSCPLVTFFNCVKECMKCGRLYKNFCCWFSEKRKKGLQFSYRFTGLESKRFCWNFGLLIEVPLGIANISSSIKVKLHALAFSALQLRNSGPLFSRVEISREQLVELESKCQLYFNTHALLLDGINPTTWTTGYAIPYSTQQLFKESGFGLGLNSMQGREAKHIKLAAYVQNTCNINKNQRRWMVFWHEYVSMVWLRELDPHSITYRPEKKKACDSYIPKKVAEKNVLHCHCGLLKSNSGDYECPLCMSSTMKLVKEAARKGKISPALKTLFDTV</sequence>
<proteinExistence type="predicted"/>
<evidence type="ECO:0000313" key="2">
    <source>
        <dbReference type="Proteomes" id="UP001159427"/>
    </source>
</evidence>
<evidence type="ECO:0000313" key="1">
    <source>
        <dbReference type="EMBL" id="CAH3020974.1"/>
    </source>
</evidence>
<dbReference type="Proteomes" id="UP001159427">
    <property type="component" value="Unassembled WGS sequence"/>
</dbReference>
<keyword evidence="2" id="KW-1185">Reference proteome</keyword>